<proteinExistence type="predicted"/>
<feature type="compositionally biased region" description="Basic and acidic residues" evidence="1">
    <location>
        <begin position="142"/>
        <end position="152"/>
    </location>
</feature>
<feature type="compositionally biased region" description="Gly residues" evidence="1">
    <location>
        <begin position="19"/>
        <end position="32"/>
    </location>
</feature>
<evidence type="ECO:0000313" key="3">
    <source>
        <dbReference type="Proteomes" id="UP000076584"/>
    </source>
</evidence>
<comment type="caution">
    <text evidence="2">The sequence shown here is derived from an EMBL/GenBank/DDBJ whole genome shotgun (WGS) entry which is preliminary data.</text>
</comment>
<dbReference type="OrthoDB" id="4846786at2759"/>
<evidence type="ECO:0000313" key="2">
    <source>
        <dbReference type="EMBL" id="KZL86752.1"/>
    </source>
</evidence>
<reference evidence="2 3" key="1">
    <citation type="submission" date="2015-06" db="EMBL/GenBank/DDBJ databases">
        <title>Survival trade-offs in plant roots during colonization by closely related pathogenic and mutualistic fungi.</title>
        <authorList>
            <person name="Hacquard S."/>
            <person name="Kracher B."/>
            <person name="Hiruma K."/>
            <person name="Weinman A."/>
            <person name="Muench P."/>
            <person name="Garrido Oter R."/>
            <person name="Ver Loren van Themaat E."/>
            <person name="Dallerey J.-F."/>
            <person name="Damm U."/>
            <person name="Henrissat B."/>
            <person name="Lespinet O."/>
            <person name="Thon M."/>
            <person name="Kemen E."/>
            <person name="McHardy A.C."/>
            <person name="Schulze-Lefert P."/>
            <person name="O'Connell R.J."/>
        </authorList>
    </citation>
    <scope>NUCLEOTIDE SEQUENCE [LARGE SCALE GENOMIC DNA]</scope>
    <source>
        <strain evidence="2 3">MAFF 238704</strain>
    </source>
</reference>
<name>A0A161YAM4_COLIC</name>
<accession>A0A161YAM4</accession>
<dbReference type="EMBL" id="LFIW01000377">
    <property type="protein sequence ID" value="KZL86752.1"/>
    <property type="molecule type" value="Genomic_DNA"/>
</dbReference>
<dbReference type="Proteomes" id="UP000076584">
    <property type="component" value="Unassembled WGS sequence"/>
</dbReference>
<gene>
    <name evidence="2" type="ORF">CI238_03271</name>
</gene>
<protein>
    <submittedName>
        <fullName evidence="2">Uncharacterized protein</fullName>
    </submittedName>
</protein>
<feature type="region of interest" description="Disordered" evidence="1">
    <location>
        <begin position="18"/>
        <end position="163"/>
    </location>
</feature>
<feature type="compositionally biased region" description="Basic and acidic residues" evidence="1">
    <location>
        <begin position="114"/>
        <end position="123"/>
    </location>
</feature>
<keyword evidence="3" id="KW-1185">Reference proteome</keyword>
<sequence>MCCRKRRAARQAWLEQRAAGGGRCGRGWGSGPGGPPFRPPFNGGGGGGPFGRWRDAPRNDVPQDPLQYQQVTVPRNEPATKDIEKGTPPAEAETGRVSFMSGPFARWRNSMGSDAKRELKRESTMTLPPRYTSGVPEVPQWPDEKAAAKRESIPPSYNAATKY</sequence>
<evidence type="ECO:0000256" key="1">
    <source>
        <dbReference type="SAM" id="MobiDB-lite"/>
    </source>
</evidence>
<dbReference type="AlphaFoldDB" id="A0A161YAM4"/>
<organism evidence="2 3">
    <name type="scientific">Colletotrichum incanum</name>
    <name type="common">Soybean anthracnose fungus</name>
    <dbReference type="NCBI Taxonomy" id="1573173"/>
    <lineage>
        <taxon>Eukaryota</taxon>
        <taxon>Fungi</taxon>
        <taxon>Dikarya</taxon>
        <taxon>Ascomycota</taxon>
        <taxon>Pezizomycotina</taxon>
        <taxon>Sordariomycetes</taxon>
        <taxon>Hypocreomycetidae</taxon>
        <taxon>Glomerellales</taxon>
        <taxon>Glomerellaceae</taxon>
        <taxon>Colletotrichum</taxon>
        <taxon>Colletotrichum spaethianum species complex</taxon>
    </lineage>
</organism>